<evidence type="ECO:0008006" key="3">
    <source>
        <dbReference type="Google" id="ProtNLM"/>
    </source>
</evidence>
<proteinExistence type="predicted"/>
<gene>
    <name evidence="1" type="ORF">FAS41_23300</name>
</gene>
<name>A0A5R9QRN0_9PSED</name>
<dbReference type="OrthoDB" id="7017625at2"/>
<comment type="caution">
    <text evidence="1">The sequence shown here is derived from an EMBL/GenBank/DDBJ whole genome shotgun (WGS) entry which is preliminary data.</text>
</comment>
<dbReference type="EMBL" id="SWDV01000035">
    <property type="protein sequence ID" value="TLX72225.1"/>
    <property type="molecule type" value="Genomic_DNA"/>
</dbReference>
<dbReference type="RefSeq" id="WP_138525765.1">
    <property type="nucleotide sequence ID" value="NZ_JAOCBK010000030.1"/>
</dbReference>
<evidence type="ECO:0000313" key="1">
    <source>
        <dbReference type="EMBL" id="TLX72225.1"/>
    </source>
</evidence>
<sequence>MKQPLFSEPNPIRLYPRAKPRRWLRWLGYAVAVGLFLLYLSSVAWAGDTPHLRPDQLRSVFTQALADDGAGEHQRARAWYDALQGTELAAESAVPSAVNLVALGHYNDARKAFGAIASTGSARDAAYAQLSLLALTARTWTGDSADLRKQLATQAEGLRGNDLLHQRLFDLYAGKASIEQAMDVAQAMGGSESALNDRLAETGYFAGLWQQYVQRDSAAAQRLYQQALARAAASIERPLLEQALGRQDGAFR</sequence>
<evidence type="ECO:0000313" key="2">
    <source>
        <dbReference type="Proteomes" id="UP000306635"/>
    </source>
</evidence>
<reference evidence="1 2" key="1">
    <citation type="submission" date="2019-04" db="EMBL/GenBank/DDBJ databases">
        <authorList>
            <person name="Li M."/>
        </authorList>
    </citation>
    <scope>NUCLEOTIDE SEQUENCE [LARGE SCALE GENOMIC DNA]</scope>
    <source>
        <strain evidence="1 2">LAM1902</strain>
    </source>
</reference>
<dbReference type="Proteomes" id="UP000306635">
    <property type="component" value="Unassembled WGS sequence"/>
</dbReference>
<dbReference type="AlphaFoldDB" id="A0A5R9QRN0"/>
<organism evidence="1 2">
    <name type="scientific">Pseudomonas nicosulfuronedens</name>
    <dbReference type="NCBI Taxonomy" id="2571105"/>
    <lineage>
        <taxon>Bacteria</taxon>
        <taxon>Pseudomonadati</taxon>
        <taxon>Pseudomonadota</taxon>
        <taxon>Gammaproteobacteria</taxon>
        <taxon>Pseudomonadales</taxon>
        <taxon>Pseudomonadaceae</taxon>
        <taxon>Pseudomonas</taxon>
    </lineage>
</organism>
<accession>A0A5R9QRN0</accession>
<protein>
    <recommendedName>
        <fullName evidence="3">Tetratricopeptide repeat protein</fullName>
    </recommendedName>
</protein>
<keyword evidence="2" id="KW-1185">Reference proteome</keyword>